<comment type="subcellular location">
    <subcellularLocation>
        <location evidence="1">Membrane</location>
        <topology evidence="1">Multi-pass membrane protein</topology>
    </subcellularLocation>
</comment>
<dbReference type="InterPro" id="IPR027417">
    <property type="entry name" value="P-loop_NTPase"/>
</dbReference>
<dbReference type="Gene3D" id="1.20.1560.10">
    <property type="entry name" value="ABC transporter type 1, transmembrane domain"/>
    <property type="match status" value="1"/>
</dbReference>
<feature type="domain" description="ABC transmembrane type-1" evidence="7">
    <location>
        <begin position="81"/>
        <end position="384"/>
    </location>
</feature>
<evidence type="ECO:0000256" key="5">
    <source>
        <dbReference type="SAM" id="MobiDB-lite"/>
    </source>
</evidence>
<keyword evidence="3 6" id="KW-1133">Transmembrane helix</keyword>
<dbReference type="EMBL" id="JACTNZ010000003">
    <property type="protein sequence ID" value="KAG5557281.1"/>
    <property type="molecule type" value="Genomic_DNA"/>
</dbReference>
<feature type="transmembrane region" description="Helical" evidence="6">
    <location>
        <begin position="362"/>
        <end position="382"/>
    </location>
</feature>
<dbReference type="Proteomes" id="UP000823749">
    <property type="component" value="Chromosome 3"/>
</dbReference>
<proteinExistence type="predicted"/>
<feature type="transmembrane region" description="Helical" evidence="6">
    <location>
        <begin position="77"/>
        <end position="98"/>
    </location>
</feature>
<evidence type="ECO:0000256" key="2">
    <source>
        <dbReference type="ARBA" id="ARBA00022692"/>
    </source>
</evidence>
<gene>
    <name evidence="8" type="ORF">RHGRI_007521</name>
</gene>
<feature type="region of interest" description="Disordered" evidence="5">
    <location>
        <begin position="18"/>
        <end position="38"/>
    </location>
</feature>
<dbReference type="PANTHER" id="PTHR24222">
    <property type="entry name" value="ABC TRANSPORTER B FAMILY"/>
    <property type="match status" value="1"/>
</dbReference>
<reference evidence="8" key="1">
    <citation type="submission" date="2020-08" db="EMBL/GenBank/DDBJ databases">
        <title>Plant Genome Project.</title>
        <authorList>
            <person name="Zhang R.-G."/>
        </authorList>
    </citation>
    <scope>NUCLEOTIDE SEQUENCE</scope>
    <source>
        <strain evidence="8">WSP0</strain>
        <tissue evidence="8">Leaf</tissue>
    </source>
</reference>
<comment type="caution">
    <text evidence="8">The sequence shown here is derived from an EMBL/GenBank/DDBJ whole genome shotgun (WGS) entry which is preliminary data.</text>
</comment>
<feature type="transmembrane region" description="Helical" evidence="6">
    <location>
        <begin position="239"/>
        <end position="263"/>
    </location>
</feature>
<dbReference type="Pfam" id="PF00664">
    <property type="entry name" value="ABC_membrane"/>
    <property type="match status" value="1"/>
</dbReference>
<dbReference type="AlphaFoldDB" id="A0AAV6KXW3"/>
<evidence type="ECO:0000313" key="9">
    <source>
        <dbReference type="Proteomes" id="UP000823749"/>
    </source>
</evidence>
<dbReference type="FunFam" id="1.20.1560.10:FF:000028">
    <property type="entry name" value="ABC transporter B family member 20"/>
    <property type="match status" value="1"/>
</dbReference>
<evidence type="ECO:0000256" key="1">
    <source>
        <dbReference type="ARBA" id="ARBA00004141"/>
    </source>
</evidence>
<dbReference type="CDD" id="cd18577">
    <property type="entry name" value="ABC_6TM_Pgp_ABCB1_D1_like"/>
    <property type="match status" value="1"/>
</dbReference>
<dbReference type="Gene3D" id="3.40.50.300">
    <property type="entry name" value="P-loop containing nucleotide triphosphate hydrolases"/>
    <property type="match status" value="1"/>
</dbReference>
<evidence type="ECO:0000259" key="7">
    <source>
        <dbReference type="PROSITE" id="PS50929"/>
    </source>
</evidence>
<dbReference type="GO" id="GO:0005524">
    <property type="term" value="F:ATP binding"/>
    <property type="evidence" value="ECO:0007669"/>
    <property type="project" value="InterPro"/>
</dbReference>
<dbReference type="InterPro" id="IPR011527">
    <property type="entry name" value="ABC1_TM_dom"/>
</dbReference>
<dbReference type="SUPFAM" id="SSF52540">
    <property type="entry name" value="P-loop containing nucleoside triphosphate hydrolases"/>
    <property type="match status" value="1"/>
</dbReference>
<dbReference type="PROSITE" id="PS50929">
    <property type="entry name" value="ABC_TM1F"/>
    <property type="match status" value="1"/>
</dbReference>
<accession>A0AAV6KXW3</accession>
<dbReference type="EMBL" id="JACTNZ010000003">
    <property type="protein sequence ID" value="KAG5557280.1"/>
    <property type="molecule type" value="Genomic_DNA"/>
</dbReference>
<dbReference type="PANTHER" id="PTHR24222:SF52">
    <property type="entry name" value="ABC TRANSPORTER B FAMILY MEMBER 20-RELATED"/>
    <property type="match status" value="1"/>
</dbReference>
<sequence length="488" mass="53556">MMINRGLFGWSPPHIQPLTPVSEVSEPPESPSPYLDTSAEPVPIEVEEEIDDGDEIEPPPAAVPFSRLFACADRLDWVLMVVGSLAAAAHGTALVVYLHYFAKIIHLLVHDHPDTMDVLLSDFYDVMFSKPCAFRFLNLLTLTIVYIAVGVFAFGWIEVSCWILTGERQTAVIRSKYVQVLLNQDMSFFDTYGNNGDIVSQVLSDVLLIQSALSEKVGNYIHNMATFFSGLVIGFFNCWQIALITLATGPFIVAAGGISNIFLHRLAENIQDAYAEAASIAEQAVSYIRTLYAFTNETLAKYSYATSLQATLRYGILISLVQGLGLGFTYGLAICSCALQLWVGRFLVTHGRAHGGEVITSLFAVILSGLGLNQAATNFYSFEQGRIAAYRLFEMISRSSSSVNHDGITLPSVQGNIEFRNVYFSYLSRPEIPILSGFYLTVPAKKAVALVGRNGSGKSSIIPLMERFYDPTLGIGNVCFSHFNALIL</sequence>
<evidence type="ECO:0000313" key="8">
    <source>
        <dbReference type="EMBL" id="KAG5557280.1"/>
    </source>
</evidence>
<feature type="transmembrane region" description="Helical" evidence="6">
    <location>
        <begin position="136"/>
        <end position="157"/>
    </location>
</feature>
<evidence type="ECO:0000256" key="3">
    <source>
        <dbReference type="ARBA" id="ARBA00022989"/>
    </source>
</evidence>
<dbReference type="SUPFAM" id="SSF90123">
    <property type="entry name" value="ABC transporter transmembrane region"/>
    <property type="match status" value="1"/>
</dbReference>
<feature type="transmembrane region" description="Helical" evidence="6">
    <location>
        <begin position="316"/>
        <end position="342"/>
    </location>
</feature>
<keyword evidence="4 6" id="KW-0472">Membrane</keyword>
<keyword evidence="2 6" id="KW-0812">Transmembrane</keyword>
<dbReference type="InterPro" id="IPR039421">
    <property type="entry name" value="Type_1_exporter"/>
</dbReference>
<name>A0AAV6KXW3_9ERIC</name>
<evidence type="ECO:0000256" key="6">
    <source>
        <dbReference type="SAM" id="Phobius"/>
    </source>
</evidence>
<dbReference type="GO" id="GO:0005886">
    <property type="term" value="C:plasma membrane"/>
    <property type="evidence" value="ECO:0007669"/>
    <property type="project" value="TreeGrafter"/>
</dbReference>
<dbReference type="GO" id="GO:0140359">
    <property type="term" value="F:ABC-type transporter activity"/>
    <property type="evidence" value="ECO:0007669"/>
    <property type="project" value="InterPro"/>
</dbReference>
<keyword evidence="9" id="KW-1185">Reference proteome</keyword>
<evidence type="ECO:0000256" key="4">
    <source>
        <dbReference type="ARBA" id="ARBA00023136"/>
    </source>
</evidence>
<organism evidence="8 9">
    <name type="scientific">Rhododendron griersonianum</name>
    <dbReference type="NCBI Taxonomy" id="479676"/>
    <lineage>
        <taxon>Eukaryota</taxon>
        <taxon>Viridiplantae</taxon>
        <taxon>Streptophyta</taxon>
        <taxon>Embryophyta</taxon>
        <taxon>Tracheophyta</taxon>
        <taxon>Spermatophyta</taxon>
        <taxon>Magnoliopsida</taxon>
        <taxon>eudicotyledons</taxon>
        <taxon>Gunneridae</taxon>
        <taxon>Pentapetalae</taxon>
        <taxon>asterids</taxon>
        <taxon>Ericales</taxon>
        <taxon>Ericaceae</taxon>
        <taxon>Ericoideae</taxon>
        <taxon>Rhodoreae</taxon>
        <taxon>Rhododendron</taxon>
    </lineage>
</organism>
<protein>
    <recommendedName>
        <fullName evidence="7">ABC transmembrane type-1 domain-containing protein</fullName>
    </recommendedName>
</protein>
<dbReference type="InterPro" id="IPR036640">
    <property type="entry name" value="ABC1_TM_sf"/>
</dbReference>